<reference evidence="3 4" key="1">
    <citation type="submission" date="2018-03" db="EMBL/GenBank/DDBJ databases">
        <title>Genome sequence of Clostridium vincentii DSM 10228.</title>
        <authorList>
            <person name="Poehlein A."/>
            <person name="Daniel R."/>
        </authorList>
    </citation>
    <scope>NUCLEOTIDE SEQUENCE [LARGE SCALE GENOMIC DNA]</scope>
    <source>
        <strain evidence="3 4">DSM 10228</strain>
    </source>
</reference>
<protein>
    <submittedName>
        <fullName evidence="3">Helix-turn-helix domain protein</fullName>
    </submittedName>
</protein>
<dbReference type="Gene3D" id="1.10.260.40">
    <property type="entry name" value="lambda repressor-like DNA-binding domains"/>
    <property type="match status" value="1"/>
</dbReference>
<name>A0A2T0BKU6_9CLOT</name>
<dbReference type="SUPFAM" id="SSF47413">
    <property type="entry name" value="lambda repressor-like DNA-binding domains"/>
    <property type="match status" value="1"/>
</dbReference>
<dbReference type="Proteomes" id="UP000239471">
    <property type="component" value="Unassembled WGS sequence"/>
</dbReference>
<dbReference type="InterPro" id="IPR010982">
    <property type="entry name" value="Lambda_DNA-bd_dom_sf"/>
</dbReference>
<dbReference type="CDD" id="cd00093">
    <property type="entry name" value="HTH_XRE"/>
    <property type="match status" value="1"/>
</dbReference>
<feature type="coiled-coil region" evidence="1">
    <location>
        <begin position="234"/>
        <end position="261"/>
    </location>
</feature>
<evidence type="ECO:0000313" key="4">
    <source>
        <dbReference type="Proteomes" id="UP000239471"/>
    </source>
</evidence>
<proteinExistence type="predicted"/>
<dbReference type="PROSITE" id="PS50943">
    <property type="entry name" value="HTH_CROC1"/>
    <property type="match status" value="1"/>
</dbReference>
<evidence type="ECO:0000259" key="2">
    <source>
        <dbReference type="PROSITE" id="PS50943"/>
    </source>
</evidence>
<dbReference type="Pfam" id="PF01381">
    <property type="entry name" value="HTH_3"/>
    <property type="match status" value="1"/>
</dbReference>
<keyword evidence="1" id="KW-0175">Coiled coil</keyword>
<sequence length="319" mass="36614">MSREMKFLIWALWHNRITGGKEIVMANVSNQLKKNIKYLRTAYGESQLDLALAVGLDSPNAIANYEKGIRSPKPDTRKKIASHYRITEDELTHSDFSGLHFSTSQLGDKKKMMEMTMLMFPIICTERTMEDASFKQGYAAHMRALEAMKEGREFADTDYDICVSSYSDSYDNSETPESIANLLWWFLISELSVKNQWMIEGAKALNDKRVSDINFYKKFYLKDCTVSEEENLSEDIEQKDLEDLEEVIIELLKELKTYTEVSALADYYIAIRYILGCVNNNLTEGMNKAIGGEMMLSFMSLGNEYAKKFILQGIRNSPK</sequence>
<dbReference type="GO" id="GO:0003677">
    <property type="term" value="F:DNA binding"/>
    <property type="evidence" value="ECO:0007669"/>
    <property type="project" value="InterPro"/>
</dbReference>
<dbReference type="AlphaFoldDB" id="A0A2T0BKU6"/>
<feature type="domain" description="HTH cro/C1-type" evidence="2">
    <location>
        <begin position="36"/>
        <end position="91"/>
    </location>
</feature>
<organism evidence="3 4">
    <name type="scientific">Clostridium vincentii</name>
    <dbReference type="NCBI Taxonomy" id="52704"/>
    <lineage>
        <taxon>Bacteria</taxon>
        <taxon>Bacillati</taxon>
        <taxon>Bacillota</taxon>
        <taxon>Clostridia</taxon>
        <taxon>Eubacteriales</taxon>
        <taxon>Clostridiaceae</taxon>
        <taxon>Clostridium</taxon>
    </lineage>
</organism>
<keyword evidence="4" id="KW-1185">Reference proteome</keyword>
<gene>
    <name evidence="3" type="ORF">CLVI_00290</name>
</gene>
<accession>A0A2T0BKU6</accession>
<dbReference type="InterPro" id="IPR001387">
    <property type="entry name" value="Cro/C1-type_HTH"/>
</dbReference>
<evidence type="ECO:0000313" key="3">
    <source>
        <dbReference type="EMBL" id="PRR84506.1"/>
    </source>
</evidence>
<evidence type="ECO:0000256" key="1">
    <source>
        <dbReference type="SAM" id="Coils"/>
    </source>
</evidence>
<dbReference type="SMART" id="SM00530">
    <property type="entry name" value="HTH_XRE"/>
    <property type="match status" value="1"/>
</dbReference>
<comment type="caution">
    <text evidence="3">The sequence shown here is derived from an EMBL/GenBank/DDBJ whole genome shotgun (WGS) entry which is preliminary data.</text>
</comment>
<dbReference type="EMBL" id="PVXQ01000001">
    <property type="protein sequence ID" value="PRR84506.1"/>
    <property type="molecule type" value="Genomic_DNA"/>
</dbReference>